<dbReference type="NCBIfam" id="NF004018">
    <property type="entry name" value="PRK05480.1"/>
    <property type="match status" value="1"/>
</dbReference>
<keyword evidence="3 5" id="KW-0547">Nucleotide-binding</keyword>
<dbReference type="InterPro" id="IPR000764">
    <property type="entry name" value="Uridine_kinase-like"/>
</dbReference>
<dbReference type="GO" id="GO:0043771">
    <property type="term" value="F:cytidine kinase activity"/>
    <property type="evidence" value="ECO:0007669"/>
    <property type="project" value="RHEA"/>
</dbReference>
<dbReference type="InterPro" id="IPR027417">
    <property type="entry name" value="P-loop_NTPase"/>
</dbReference>
<sequence length="212" mass="24265">MENKKTNIIIISGGSASGKTTVAKRIANDILKGKSVINLSMDSYYRDFKEVGKDKTKDINFDHPDSIDVELLVSDLKKLQNGQAIDSPVYDFTTSSRLSETKHIEPADVIILDGILALHVEQIRELGDIKIFIRTHDDIRLIRRITRDMKDYGRKFDDIVNKYLQTVRPMHEYFVEPSIKYADIIIPYYEGNEVAVDMIATKIESLLKSRDK</sequence>
<keyword evidence="4 5" id="KW-0418">Kinase</keyword>
<dbReference type="UniPathway" id="UPA00574">
    <property type="reaction ID" value="UER00637"/>
</dbReference>
<dbReference type="NCBIfam" id="TIGR00235">
    <property type="entry name" value="udk"/>
    <property type="match status" value="1"/>
</dbReference>
<dbReference type="AlphaFoldDB" id="A0A345Z3P5"/>
<keyword evidence="5" id="KW-0067">ATP-binding</keyword>
<dbReference type="GO" id="GO:0044211">
    <property type="term" value="P:CTP salvage"/>
    <property type="evidence" value="ECO:0007669"/>
    <property type="project" value="UniProtKB-UniPathway"/>
</dbReference>
<comment type="pathway">
    <text evidence="1 5">Pyrimidine metabolism; UMP biosynthesis via salvage pathway; UMP from uridine: step 1/1.</text>
</comment>
<evidence type="ECO:0000256" key="2">
    <source>
        <dbReference type="ARBA" id="ARBA00022679"/>
    </source>
</evidence>
<dbReference type="RefSeq" id="WP_115558132.1">
    <property type="nucleotide sequence ID" value="NZ_CP031376.1"/>
</dbReference>
<dbReference type="Gene3D" id="3.40.50.300">
    <property type="entry name" value="P-loop containing nucleotide triphosphate hydrolases"/>
    <property type="match status" value="1"/>
</dbReference>
<comment type="pathway">
    <text evidence="5">Pyrimidine metabolism; CTP biosynthesis via salvage pathway; CTP from cytidine: step 1/3.</text>
</comment>
<dbReference type="GO" id="GO:0005737">
    <property type="term" value="C:cytoplasm"/>
    <property type="evidence" value="ECO:0007669"/>
    <property type="project" value="UniProtKB-SubCell"/>
</dbReference>
<dbReference type="CDD" id="cd02023">
    <property type="entry name" value="UMPK"/>
    <property type="match status" value="1"/>
</dbReference>
<comment type="subcellular location">
    <subcellularLocation>
        <location evidence="5">Cytoplasm</location>
    </subcellularLocation>
</comment>
<evidence type="ECO:0000313" key="8">
    <source>
        <dbReference type="Proteomes" id="UP000254792"/>
    </source>
</evidence>
<evidence type="ECO:0000256" key="1">
    <source>
        <dbReference type="ARBA" id="ARBA00004690"/>
    </source>
</evidence>
<dbReference type="GO" id="GO:0005524">
    <property type="term" value="F:ATP binding"/>
    <property type="evidence" value="ECO:0007669"/>
    <property type="project" value="UniProtKB-KW"/>
</dbReference>
<dbReference type="EC" id="2.7.1.48" evidence="5"/>
<dbReference type="GO" id="GO:0004849">
    <property type="term" value="F:uridine kinase activity"/>
    <property type="evidence" value="ECO:0007669"/>
    <property type="project" value="UniProtKB-EC"/>
</dbReference>
<dbReference type="EMBL" id="CP031376">
    <property type="protein sequence ID" value="AXK51224.1"/>
    <property type="molecule type" value="Genomic_DNA"/>
</dbReference>
<keyword evidence="5" id="KW-0963">Cytoplasm</keyword>
<evidence type="ECO:0000256" key="5">
    <source>
        <dbReference type="RuleBase" id="RU003825"/>
    </source>
</evidence>
<keyword evidence="2 5" id="KW-0808">Transferase</keyword>
<protein>
    <recommendedName>
        <fullName evidence="5">Uridine kinase</fullName>
        <ecNumber evidence="5">2.7.1.48</ecNumber>
    </recommendedName>
</protein>
<comment type="catalytic activity">
    <reaction evidence="5">
        <text>uridine + ATP = UMP + ADP + H(+)</text>
        <dbReference type="Rhea" id="RHEA:16825"/>
        <dbReference type="ChEBI" id="CHEBI:15378"/>
        <dbReference type="ChEBI" id="CHEBI:16704"/>
        <dbReference type="ChEBI" id="CHEBI:30616"/>
        <dbReference type="ChEBI" id="CHEBI:57865"/>
        <dbReference type="ChEBI" id="CHEBI:456216"/>
        <dbReference type="EC" id="2.7.1.48"/>
    </reaction>
</comment>
<keyword evidence="8" id="KW-1185">Reference proteome</keyword>
<dbReference type="InterPro" id="IPR006083">
    <property type="entry name" value="PRK/URK"/>
</dbReference>
<proteinExistence type="inferred from homology"/>
<comment type="similarity">
    <text evidence="5">Belongs to the uridine kinase family.</text>
</comment>
<dbReference type="PRINTS" id="PR00988">
    <property type="entry name" value="URIDINKINASE"/>
</dbReference>
<accession>A0A345Z3P5</accession>
<comment type="catalytic activity">
    <reaction evidence="5">
        <text>cytidine + ATP = CMP + ADP + H(+)</text>
        <dbReference type="Rhea" id="RHEA:24674"/>
        <dbReference type="ChEBI" id="CHEBI:15378"/>
        <dbReference type="ChEBI" id="CHEBI:17562"/>
        <dbReference type="ChEBI" id="CHEBI:30616"/>
        <dbReference type="ChEBI" id="CHEBI:60377"/>
        <dbReference type="ChEBI" id="CHEBI:456216"/>
        <dbReference type="EC" id="2.7.1.48"/>
    </reaction>
</comment>
<dbReference type="Proteomes" id="UP000254792">
    <property type="component" value="Chromosome"/>
</dbReference>
<dbReference type="KEGG" id="salx:SALLE_v1c05500"/>
<feature type="domain" description="Phosphoribulokinase/uridine kinase" evidence="6">
    <location>
        <begin position="8"/>
        <end position="194"/>
    </location>
</feature>
<dbReference type="OrthoDB" id="9777642at2"/>
<evidence type="ECO:0000259" key="6">
    <source>
        <dbReference type="Pfam" id="PF00485"/>
    </source>
</evidence>
<dbReference type="Pfam" id="PF00485">
    <property type="entry name" value="PRK"/>
    <property type="match status" value="1"/>
</dbReference>
<evidence type="ECO:0000256" key="4">
    <source>
        <dbReference type="ARBA" id="ARBA00022777"/>
    </source>
</evidence>
<dbReference type="PANTHER" id="PTHR10285">
    <property type="entry name" value="URIDINE KINASE"/>
    <property type="match status" value="1"/>
</dbReference>
<name>A0A345Z3P5_9MOLU</name>
<organism evidence="7 8">
    <name type="scientific">Spiroplasma alleghenense</name>
    <dbReference type="NCBI Taxonomy" id="216931"/>
    <lineage>
        <taxon>Bacteria</taxon>
        <taxon>Bacillati</taxon>
        <taxon>Mycoplasmatota</taxon>
        <taxon>Mollicutes</taxon>
        <taxon>Entomoplasmatales</taxon>
        <taxon>Spiroplasmataceae</taxon>
        <taxon>Spiroplasma</taxon>
    </lineage>
</organism>
<dbReference type="GO" id="GO:0044206">
    <property type="term" value="P:UMP salvage"/>
    <property type="evidence" value="ECO:0007669"/>
    <property type="project" value="UniProtKB-UniPathway"/>
</dbReference>
<evidence type="ECO:0000256" key="3">
    <source>
        <dbReference type="ARBA" id="ARBA00022741"/>
    </source>
</evidence>
<dbReference type="UniPathway" id="UPA00579">
    <property type="reaction ID" value="UER00640"/>
</dbReference>
<gene>
    <name evidence="7" type="primary">udk</name>
    <name evidence="7" type="ORF">SALLE_v1c05500</name>
</gene>
<dbReference type="SUPFAM" id="SSF52540">
    <property type="entry name" value="P-loop containing nucleoside triphosphate hydrolases"/>
    <property type="match status" value="1"/>
</dbReference>
<reference evidence="7 8" key="1">
    <citation type="submission" date="2018-07" db="EMBL/GenBank/DDBJ databases">
        <title>Complete genome sequence of Spiroplasma alleghenense PLHS-1 (ATCC 51752).</title>
        <authorList>
            <person name="Chou L."/>
            <person name="Lee T.-Y."/>
            <person name="Tsai Y.-M."/>
            <person name="Kuo C.-H."/>
        </authorList>
    </citation>
    <scope>NUCLEOTIDE SEQUENCE [LARGE SCALE GENOMIC DNA]</scope>
    <source>
        <strain evidence="7 8">PLHS-1</strain>
    </source>
</reference>
<evidence type="ECO:0000313" key="7">
    <source>
        <dbReference type="EMBL" id="AXK51224.1"/>
    </source>
</evidence>